<feature type="region of interest" description="Disordered" evidence="1">
    <location>
        <begin position="155"/>
        <end position="200"/>
    </location>
</feature>
<accession>A0A9P7AEA9</accession>
<name>A0A9P7AEA9_9AGAM</name>
<dbReference type="Proteomes" id="UP000719766">
    <property type="component" value="Unassembled WGS sequence"/>
</dbReference>
<feature type="region of interest" description="Disordered" evidence="1">
    <location>
        <begin position="1"/>
        <end position="21"/>
    </location>
</feature>
<keyword evidence="3" id="KW-1185">Reference proteome</keyword>
<sequence>MRGMSLYSGPTSPPSSAGISPFITASAGMTLQTSPLPSRPFSQHSQVPSASSILSTDGCYAEFIPQLSLHLSPTWQGQVPYQSTPESFQSQASRPPHPQHARALTTAAKPVHSSRGLGKNIAAGVLGLLGGVVLTETAGDDNIVDDITEIMDDMSIGNSADDQSDPDMGTNNNQGSGFDSTDVQGDQTSPGDASNVTDYQGDQTFTKDFFDTTTNIQVDQTFSGVSFDVQYYQGDQTVTEDFFDPTVNIQVDQTFDGVSFDAPYYQGDLIVTEDIFDPTANIQVDQTFDEVSFDAQYYQGDQTFAEDFFDSMANIQVDQKFDGVSFDAPYYQGDQLFTGDPSGQTWVVSDQTIGNGVDPNQSQGLHHTSPQSSHTSHTQNPHMNHGAHPSFVTATHTTHLQGPPIPAHNAVNHGHGTAPHHAHSPQSQVGSSVHPAQYHAQGNSQQNHTGQQNHTSQHKHTGHHHSHHSHGLNKTMELVKDTLTTGSALAVLVGNGNG</sequence>
<comment type="caution">
    <text evidence="2">The sequence shown here is derived from an EMBL/GenBank/DDBJ whole genome shotgun (WGS) entry which is preliminary data.</text>
</comment>
<protein>
    <submittedName>
        <fullName evidence="2">Uncharacterized protein</fullName>
    </submittedName>
</protein>
<proteinExistence type="predicted"/>
<feature type="region of interest" description="Disordered" evidence="1">
    <location>
        <begin position="78"/>
        <end position="111"/>
    </location>
</feature>
<feature type="compositionally biased region" description="Polar residues" evidence="1">
    <location>
        <begin position="169"/>
        <end position="200"/>
    </location>
</feature>
<organism evidence="2 3">
    <name type="scientific">Suillus plorans</name>
    <dbReference type="NCBI Taxonomy" id="116603"/>
    <lineage>
        <taxon>Eukaryota</taxon>
        <taxon>Fungi</taxon>
        <taxon>Dikarya</taxon>
        <taxon>Basidiomycota</taxon>
        <taxon>Agaricomycotina</taxon>
        <taxon>Agaricomycetes</taxon>
        <taxon>Agaricomycetidae</taxon>
        <taxon>Boletales</taxon>
        <taxon>Suillineae</taxon>
        <taxon>Suillaceae</taxon>
        <taxon>Suillus</taxon>
    </lineage>
</organism>
<feature type="compositionally biased region" description="Polar residues" evidence="1">
    <location>
        <begin position="78"/>
        <end position="93"/>
    </location>
</feature>
<dbReference type="GeneID" id="64601206"/>
<feature type="compositionally biased region" description="Polar residues" evidence="1">
    <location>
        <begin position="8"/>
        <end position="18"/>
    </location>
</feature>
<dbReference type="AlphaFoldDB" id="A0A9P7AEA9"/>
<evidence type="ECO:0000313" key="3">
    <source>
        <dbReference type="Proteomes" id="UP000719766"/>
    </source>
</evidence>
<evidence type="ECO:0000256" key="1">
    <source>
        <dbReference type="SAM" id="MobiDB-lite"/>
    </source>
</evidence>
<dbReference type="EMBL" id="JABBWE010000076">
    <property type="protein sequence ID" value="KAG1787679.1"/>
    <property type="molecule type" value="Genomic_DNA"/>
</dbReference>
<feature type="compositionally biased region" description="Basic residues" evidence="1">
    <location>
        <begin position="456"/>
        <end position="471"/>
    </location>
</feature>
<feature type="compositionally biased region" description="Polar residues" evidence="1">
    <location>
        <begin position="440"/>
        <end position="453"/>
    </location>
</feature>
<reference evidence="2" key="1">
    <citation type="journal article" date="2020" name="New Phytol.">
        <title>Comparative genomics reveals dynamic genome evolution in host specialist ectomycorrhizal fungi.</title>
        <authorList>
            <person name="Lofgren L.A."/>
            <person name="Nguyen N.H."/>
            <person name="Vilgalys R."/>
            <person name="Ruytinx J."/>
            <person name="Liao H.L."/>
            <person name="Branco S."/>
            <person name="Kuo A."/>
            <person name="LaButti K."/>
            <person name="Lipzen A."/>
            <person name="Andreopoulos W."/>
            <person name="Pangilinan J."/>
            <person name="Riley R."/>
            <person name="Hundley H."/>
            <person name="Na H."/>
            <person name="Barry K."/>
            <person name="Grigoriev I.V."/>
            <person name="Stajich J.E."/>
            <person name="Kennedy P.G."/>
        </authorList>
    </citation>
    <scope>NUCLEOTIDE SEQUENCE</scope>
    <source>
        <strain evidence="2">S12</strain>
    </source>
</reference>
<gene>
    <name evidence="2" type="ORF">HD556DRAFT_1448526</name>
</gene>
<evidence type="ECO:0000313" key="2">
    <source>
        <dbReference type="EMBL" id="KAG1787679.1"/>
    </source>
</evidence>
<dbReference type="OrthoDB" id="2681314at2759"/>
<feature type="compositionally biased region" description="Polar residues" evidence="1">
    <location>
        <begin position="342"/>
        <end position="365"/>
    </location>
</feature>
<feature type="compositionally biased region" description="Low complexity" evidence="1">
    <location>
        <begin position="366"/>
        <end position="379"/>
    </location>
</feature>
<feature type="region of interest" description="Disordered" evidence="1">
    <location>
        <begin position="342"/>
        <end position="472"/>
    </location>
</feature>
<dbReference type="RefSeq" id="XP_041155002.1">
    <property type="nucleotide sequence ID" value="XM_041307442.1"/>
</dbReference>